<comment type="caution">
    <text evidence="2">The sequence shown here is derived from an EMBL/GenBank/DDBJ whole genome shotgun (WGS) entry which is preliminary data.</text>
</comment>
<dbReference type="Pfam" id="PF13385">
    <property type="entry name" value="Laminin_G_3"/>
    <property type="match status" value="1"/>
</dbReference>
<dbReference type="Proteomes" id="UP001055039">
    <property type="component" value="Unassembled WGS sequence"/>
</dbReference>
<keyword evidence="3" id="KW-1185">Reference proteome</keyword>
<evidence type="ECO:0000313" key="3">
    <source>
        <dbReference type="Proteomes" id="UP001055039"/>
    </source>
</evidence>
<dbReference type="RefSeq" id="WP_238222018.1">
    <property type="nucleotide sequence ID" value="NZ_BAAADH010000020.1"/>
</dbReference>
<name>A0ABQ4UBT2_9HYPH</name>
<dbReference type="InterPro" id="IPR013320">
    <property type="entry name" value="ConA-like_dom_sf"/>
</dbReference>
<reference evidence="2" key="2">
    <citation type="submission" date="2021-08" db="EMBL/GenBank/DDBJ databases">
        <authorList>
            <person name="Tani A."/>
            <person name="Ola A."/>
            <person name="Ogura Y."/>
            <person name="Katsura K."/>
            <person name="Hayashi T."/>
        </authorList>
    </citation>
    <scope>NUCLEOTIDE SEQUENCE</scope>
    <source>
        <strain evidence="2">NBRC 15686</strain>
    </source>
</reference>
<evidence type="ECO:0008006" key="4">
    <source>
        <dbReference type="Google" id="ProtNLM"/>
    </source>
</evidence>
<proteinExistence type="predicted"/>
<reference evidence="2" key="1">
    <citation type="journal article" date="2021" name="Front. Microbiol.">
        <title>Comprehensive Comparative Genomics and Phenotyping of Methylobacterium Species.</title>
        <authorList>
            <person name="Alessa O."/>
            <person name="Ogura Y."/>
            <person name="Fujitani Y."/>
            <person name="Takami H."/>
            <person name="Hayashi T."/>
            <person name="Sahin N."/>
            <person name="Tani A."/>
        </authorList>
    </citation>
    <scope>NUCLEOTIDE SEQUENCE</scope>
    <source>
        <strain evidence="2">NBRC 15686</strain>
    </source>
</reference>
<dbReference type="SUPFAM" id="SSF49899">
    <property type="entry name" value="Concanavalin A-like lectins/glucanases"/>
    <property type="match status" value="1"/>
</dbReference>
<evidence type="ECO:0000256" key="1">
    <source>
        <dbReference type="SAM" id="MobiDB-lite"/>
    </source>
</evidence>
<protein>
    <recommendedName>
        <fullName evidence="4">LamG domain-containing protein</fullName>
    </recommendedName>
</protein>
<dbReference type="Gene3D" id="2.60.120.200">
    <property type="match status" value="1"/>
</dbReference>
<gene>
    <name evidence="2" type="ORF">LNAOJCKE_0424</name>
</gene>
<dbReference type="EMBL" id="BPRC01000001">
    <property type="protein sequence ID" value="GJE63230.1"/>
    <property type="molecule type" value="Genomic_DNA"/>
</dbReference>
<evidence type="ECO:0000313" key="2">
    <source>
        <dbReference type="EMBL" id="GJE63230.1"/>
    </source>
</evidence>
<sequence>MLVGLRPFASSSSEPTVPTPIGPVDPYYSSVYGLWHLDTDYNDSGPAGRAIQATNTSANYGIQSTTTKFGAGALRSTLNNAGGTLVKIPPNAALNGTGDFTFEFWMRTAGSQGQYSNMFETLGAATLGGTAPPATALGVANWTNAAGTGTGGTTLTMYLGSGATQLRLTSVSNPNNGAWHHIALTRSGNTCTLWFNGVAERTGTYTVALDLGGTYGMSVGRYTNTDATNIFNGWLDDIRITLGVARYTANFSIPTAEHPNN</sequence>
<feature type="region of interest" description="Disordered" evidence="1">
    <location>
        <begin position="1"/>
        <end position="20"/>
    </location>
</feature>
<organism evidence="2 3">
    <name type="scientific">Methylorubrum aminovorans</name>
    <dbReference type="NCBI Taxonomy" id="269069"/>
    <lineage>
        <taxon>Bacteria</taxon>
        <taxon>Pseudomonadati</taxon>
        <taxon>Pseudomonadota</taxon>
        <taxon>Alphaproteobacteria</taxon>
        <taxon>Hyphomicrobiales</taxon>
        <taxon>Methylobacteriaceae</taxon>
        <taxon>Methylorubrum</taxon>
    </lineage>
</organism>
<accession>A0ABQ4UBT2</accession>